<feature type="chain" id="PRO_5041375033" description="SKP1-like protein" evidence="5">
    <location>
        <begin position="23"/>
        <end position="164"/>
    </location>
</feature>
<dbReference type="PIRSF" id="PIRSF028729">
    <property type="entry name" value="E3_ubiquit_lig_SCF_Skp"/>
    <property type="match status" value="1"/>
</dbReference>
<evidence type="ECO:0000313" key="7">
    <source>
        <dbReference type="EMBL" id="KAJ9550284.1"/>
    </source>
</evidence>
<evidence type="ECO:0000259" key="6">
    <source>
        <dbReference type="Pfam" id="PF01466"/>
    </source>
</evidence>
<evidence type="ECO:0000256" key="1">
    <source>
        <dbReference type="ARBA" id="ARBA00004906"/>
    </source>
</evidence>
<dbReference type="AlphaFoldDB" id="A0AA38SYH7"/>
<feature type="domain" description="SKP1 component dimerisation" evidence="6">
    <location>
        <begin position="115"/>
        <end position="162"/>
    </location>
</feature>
<dbReference type="InterPro" id="IPR011333">
    <property type="entry name" value="SKP1/BTB/POZ_sf"/>
</dbReference>
<keyword evidence="8" id="KW-1185">Reference proteome</keyword>
<gene>
    <name evidence="7" type="ORF">OSB04_014329</name>
</gene>
<keyword evidence="5" id="KW-0732">Signal</keyword>
<reference evidence="7" key="1">
    <citation type="submission" date="2023-03" db="EMBL/GenBank/DDBJ databases">
        <title>Chromosome-scale reference genome and RAD-based genetic map of yellow starthistle (Centaurea solstitialis) reveal putative structural variation and QTLs associated with invader traits.</title>
        <authorList>
            <person name="Reatini B."/>
            <person name="Cang F.A."/>
            <person name="Jiang Q."/>
            <person name="Mckibben M.T.W."/>
            <person name="Barker M.S."/>
            <person name="Rieseberg L.H."/>
            <person name="Dlugosch K.M."/>
        </authorList>
    </citation>
    <scope>NUCLEOTIDE SEQUENCE</scope>
    <source>
        <strain evidence="7">CAN-66</strain>
        <tissue evidence="7">Leaf</tissue>
    </source>
</reference>
<evidence type="ECO:0000313" key="8">
    <source>
        <dbReference type="Proteomes" id="UP001172457"/>
    </source>
</evidence>
<dbReference type="InterPro" id="IPR016072">
    <property type="entry name" value="Skp1_comp_dimer"/>
</dbReference>
<dbReference type="GO" id="GO:0016567">
    <property type="term" value="P:protein ubiquitination"/>
    <property type="evidence" value="ECO:0007669"/>
    <property type="project" value="UniProtKB-UniRule"/>
</dbReference>
<dbReference type="InterPro" id="IPR036296">
    <property type="entry name" value="SKP1-like_dim_sf"/>
</dbReference>
<evidence type="ECO:0000256" key="3">
    <source>
        <dbReference type="ARBA" id="ARBA00022786"/>
    </source>
</evidence>
<feature type="signal peptide" evidence="5">
    <location>
        <begin position="1"/>
        <end position="22"/>
    </location>
</feature>
<protein>
    <recommendedName>
        <fullName evidence="4">SKP1-like protein</fullName>
    </recommendedName>
</protein>
<comment type="caution">
    <text evidence="7">The sequence shown here is derived from an EMBL/GenBank/DDBJ whole genome shotgun (WGS) entry which is preliminary data.</text>
</comment>
<dbReference type="GO" id="GO:0009867">
    <property type="term" value="P:jasmonic acid mediated signaling pathway"/>
    <property type="evidence" value="ECO:0007669"/>
    <property type="project" value="UniProtKB-ARBA"/>
</dbReference>
<evidence type="ECO:0000256" key="4">
    <source>
        <dbReference type="PIRNR" id="PIRNR028729"/>
    </source>
</evidence>
<comment type="similarity">
    <text evidence="2 4">Belongs to the SKP1 family.</text>
</comment>
<dbReference type="InterPro" id="IPR016897">
    <property type="entry name" value="SKP1"/>
</dbReference>
<dbReference type="Proteomes" id="UP001172457">
    <property type="component" value="Chromosome 4"/>
</dbReference>
<dbReference type="EMBL" id="JARYMX010000004">
    <property type="protein sequence ID" value="KAJ9550284.1"/>
    <property type="molecule type" value="Genomic_DNA"/>
</dbReference>
<dbReference type="Gene3D" id="3.30.710.10">
    <property type="entry name" value="Potassium Channel Kv1.1, Chain A"/>
    <property type="match status" value="1"/>
</dbReference>
<comment type="subunit">
    <text evidence="4">Part of a SCF (SKP1-cullin-F-box) protein ligase complex.</text>
</comment>
<comment type="function">
    <text evidence="4">Involved in ubiquitination and subsequent proteasomal degradation of target proteins. Together with CUL1, RBX1 and a F-box protein, it forms a SCF E3 ubiquitin ligase complex. The functional specificity of this complex depends on the type of F-box protein. In the SCF complex, it serves as an adapter that links the F-box protein to CUL1.</text>
</comment>
<name>A0AA38SYH7_9ASTR</name>
<dbReference type="PANTHER" id="PTHR11165">
    <property type="entry name" value="SKP1"/>
    <property type="match status" value="1"/>
</dbReference>
<keyword evidence="3 4" id="KW-0833">Ubl conjugation pathway</keyword>
<dbReference type="InterPro" id="IPR001232">
    <property type="entry name" value="SKP1-like"/>
</dbReference>
<comment type="pathway">
    <text evidence="1 4">Protein modification; protein ubiquitination.</text>
</comment>
<dbReference type="GO" id="GO:0006511">
    <property type="term" value="P:ubiquitin-dependent protein catabolic process"/>
    <property type="evidence" value="ECO:0007669"/>
    <property type="project" value="InterPro"/>
</dbReference>
<evidence type="ECO:0000256" key="2">
    <source>
        <dbReference type="ARBA" id="ARBA00009993"/>
    </source>
</evidence>
<dbReference type="SUPFAM" id="SSF81382">
    <property type="entry name" value="Skp1 dimerisation domain-like"/>
    <property type="match status" value="1"/>
</dbReference>
<proteinExistence type="inferred from homology"/>
<dbReference type="Pfam" id="PF01466">
    <property type="entry name" value="Skp1"/>
    <property type="match status" value="1"/>
</dbReference>
<dbReference type="SMART" id="SM00512">
    <property type="entry name" value="Skp1"/>
    <property type="match status" value="1"/>
</dbReference>
<organism evidence="7 8">
    <name type="scientific">Centaurea solstitialis</name>
    <name type="common">yellow star-thistle</name>
    <dbReference type="NCBI Taxonomy" id="347529"/>
    <lineage>
        <taxon>Eukaryota</taxon>
        <taxon>Viridiplantae</taxon>
        <taxon>Streptophyta</taxon>
        <taxon>Embryophyta</taxon>
        <taxon>Tracheophyta</taxon>
        <taxon>Spermatophyta</taxon>
        <taxon>Magnoliopsida</taxon>
        <taxon>eudicotyledons</taxon>
        <taxon>Gunneridae</taxon>
        <taxon>Pentapetalae</taxon>
        <taxon>asterids</taxon>
        <taxon>campanulids</taxon>
        <taxon>Asterales</taxon>
        <taxon>Asteraceae</taxon>
        <taxon>Carduoideae</taxon>
        <taxon>Cardueae</taxon>
        <taxon>Centaureinae</taxon>
        <taxon>Centaurea</taxon>
    </lineage>
</organism>
<evidence type="ECO:0000256" key="5">
    <source>
        <dbReference type="SAM" id="SignalP"/>
    </source>
</evidence>
<sequence>MPPNLHFILFIFISVSATFVSSRQIATDPRPHIAGAATPLTKSLVFESSDGEKFDVELQTMGKVVEYCKKHVRYDGASNNVTAMDEMRAFDTEFVKVDQGTLFDLILAANHLNIKSLLDLSSQTLADMVRRKTPEEIRKMFNIKNDFTPEEEDEVRMENAWAFE</sequence>
<accession>A0AA38SYH7</accession>